<name>E9HVE8_DAPPU</name>
<evidence type="ECO:0000313" key="2">
    <source>
        <dbReference type="Proteomes" id="UP000000305"/>
    </source>
</evidence>
<proteinExistence type="predicted"/>
<organism evidence="1 2">
    <name type="scientific">Daphnia pulex</name>
    <name type="common">Water flea</name>
    <dbReference type="NCBI Taxonomy" id="6669"/>
    <lineage>
        <taxon>Eukaryota</taxon>
        <taxon>Metazoa</taxon>
        <taxon>Ecdysozoa</taxon>
        <taxon>Arthropoda</taxon>
        <taxon>Crustacea</taxon>
        <taxon>Branchiopoda</taxon>
        <taxon>Diplostraca</taxon>
        <taxon>Cladocera</taxon>
        <taxon>Anomopoda</taxon>
        <taxon>Daphniidae</taxon>
        <taxon>Daphnia</taxon>
    </lineage>
</organism>
<reference evidence="1 2" key="1">
    <citation type="journal article" date="2011" name="Science">
        <title>The ecoresponsive genome of Daphnia pulex.</title>
        <authorList>
            <person name="Colbourne J.K."/>
            <person name="Pfrender M.E."/>
            <person name="Gilbert D."/>
            <person name="Thomas W.K."/>
            <person name="Tucker A."/>
            <person name="Oakley T.H."/>
            <person name="Tokishita S."/>
            <person name="Aerts A."/>
            <person name="Arnold G.J."/>
            <person name="Basu M.K."/>
            <person name="Bauer D.J."/>
            <person name="Caceres C.E."/>
            <person name="Carmel L."/>
            <person name="Casola C."/>
            <person name="Choi J.H."/>
            <person name="Detter J.C."/>
            <person name="Dong Q."/>
            <person name="Dusheyko S."/>
            <person name="Eads B.D."/>
            <person name="Frohlich T."/>
            <person name="Geiler-Samerotte K.A."/>
            <person name="Gerlach D."/>
            <person name="Hatcher P."/>
            <person name="Jogdeo S."/>
            <person name="Krijgsveld J."/>
            <person name="Kriventseva E.V."/>
            <person name="Kultz D."/>
            <person name="Laforsch C."/>
            <person name="Lindquist E."/>
            <person name="Lopez J."/>
            <person name="Manak J.R."/>
            <person name="Muller J."/>
            <person name="Pangilinan J."/>
            <person name="Patwardhan R.P."/>
            <person name="Pitluck S."/>
            <person name="Pritham E.J."/>
            <person name="Rechtsteiner A."/>
            <person name="Rho M."/>
            <person name="Rogozin I.B."/>
            <person name="Sakarya O."/>
            <person name="Salamov A."/>
            <person name="Schaack S."/>
            <person name="Shapiro H."/>
            <person name="Shiga Y."/>
            <person name="Skalitzky C."/>
            <person name="Smith Z."/>
            <person name="Souvorov A."/>
            <person name="Sung W."/>
            <person name="Tang Z."/>
            <person name="Tsuchiya D."/>
            <person name="Tu H."/>
            <person name="Vos H."/>
            <person name="Wang M."/>
            <person name="Wolf Y.I."/>
            <person name="Yamagata H."/>
            <person name="Yamada T."/>
            <person name="Ye Y."/>
            <person name="Shaw J.R."/>
            <person name="Andrews J."/>
            <person name="Crease T.J."/>
            <person name="Tang H."/>
            <person name="Lucas S.M."/>
            <person name="Robertson H.M."/>
            <person name="Bork P."/>
            <person name="Koonin E.V."/>
            <person name="Zdobnov E.M."/>
            <person name="Grigoriev I.V."/>
            <person name="Lynch M."/>
            <person name="Boore J.L."/>
        </authorList>
    </citation>
    <scope>NUCLEOTIDE SEQUENCE [LARGE SCALE GENOMIC DNA]</scope>
</reference>
<sequence length="91" mass="10782">MTKTLRHLEITLFDSFTSRLFDVQSELEFIRLLDSIDDEDLADPNFCFIVQYYAMTGPIKQFQLAKFEVDQRFGINQMPCHFRRSPRSTPN</sequence>
<dbReference type="Proteomes" id="UP000000305">
    <property type="component" value="Unassembled WGS sequence"/>
</dbReference>
<dbReference type="HOGENOM" id="CLU_2429294_0_0_1"/>
<dbReference type="InParanoid" id="E9HVE8"/>
<evidence type="ECO:0000313" key="1">
    <source>
        <dbReference type="EMBL" id="EFX64283.1"/>
    </source>
</evidence>
<accession>E9HVE8</accession>
<dbReference type="EMBL" id="GL732850">
    <property type="protein sequence ID" value="EFX64283.1"/>
    <property type="molecule type" value="Genomic_DNA"/>
</dbReference>
<dbReference type="KEGG" id="dpx:DAPPUDRAFT_334366"/>
<dbReference type="AlphaFoldDB" id="E9HVE8"/>
<protein>
    <submittedName>
        <fullName evidence="1">Uncharacterized protein</fullName>
    </submittedName>
</protein>
<keyword evidence="2" id="KW-1185">Reference proteome</keyword>
<gene>
    <name evidence="1" type="ORF">DAPPUDRAFT_334366</name>
</gene>